<evidence type="ECO:0000313" key="11">
    <source>
        <dbReference type="Proteomes" id="UP000647491"/>
    </source>
</evidence>
<sequence length="202" mass="22444">MKIVPLFFQYSGGAFVEFYHEKDENRLHSVVNWIVDIAVVIAFACYLVYGFGGRIEVNGGSMKPALDSGDVVLVNRLAYALGSPRRFDIAVFSQGDQTFNMKRIIGLPGETVQIRENQVYINGEPLEAEGALDAASIAGLAEYPMELSEDEYFLLGDNRESSEDSRFSSIGNVKRDQLIGKVWFRIQPFSQFGPVSLKGEEG</sequence>
<comment type="catalytic activity">
    <reaction evidence="1 7">
        <text>Cleavage of hydrophobic, N-terminal signal or leader sequences from secreted and periplasmic proteins.</text>
        <dbReference type="EC" id="3.4.21.89"/>
    </reaction>
</comment>
<gene>
    <name evidence="10" type="primary">lepB</name>
    <name evidence="10" type="ORF">H8708_10760</name>
</gene>
<dbReference type="SUPFAM" id="SSF51306">
    <property type="entry name" value="LexA/Signal peptidase"/>
    <property type="match status" value="1"/>
</dbReference>
<comment type="similarity">
    <text evidence="3 8">Belongs to the peptidase S26 family.</text>
</comment>
<dbReference type="Gene3D" id="2.10.109.10">
    <property type="entry name" value="Umud Fragment, subunit A"/>
    <property type="match status" value="1"/>
</dbReference>
<evidence type="ECO:0000256" key="5">
    <source>
        <dbReference type="ARBA" id="ARBA00022670"/>
    </source>
</evidence>
<dbReference type="InterPro" id="IPR019757">
    <property type="entry name" value="Pept_S26A_signal_pept_1_Lys-AS"/>
</dbReference>
<feature type="domain" description="Peptidase S26" evidence="9">
    <location>
        <begin position="31"/>
        <end position="185"/>
    </location>
</feature>
<dbReference type="PROSITE" id="PS00501">
    <property type="entry name" value="SPASE_I_1"/>
    <property type="match status" value="1"/>
</dbReference>
<organism evidence="10 11">
    <name type="scientific">Enterocloster hominis</name>
    <name type="common">ex Liu et al. 2021</name>
    <dbReference type="NCBI Taxonomy" id="2763663"/>
    <lineage>
        <taxon>Bacteria</taxon>
        <taxon>Bacillati</taxon>
        <taxon>Bacillota</taxon>
        <taxon>Clostridia</taxon>
        <taxon>Lachnospirales</taxon>
        <taxon>Lachnospiraceae</taxon>
        <taxon>Enterocloster</taxon>
    </lineage>
</organism>
<dbReference type="Proteomes" id="UP000647491">
    <property type="component" value="Unassembled WGS sequence"/>
</dbReference>
<evidence type="ECO:0000259" key="9">
    <source>
        <dbReference type="Pfam" id="PF10502"/>
    </source>
</evidence>
<keyword evidence="6 7" id="KW-0378">Hydrolase</keyword>
<keyword evidence="7" id="KW-1133">Transmembrane helix</keyword>
<dbReference type="EC" id="3.4.21.89" evidence="4 7"/>
<comment type="caution">
    <text evidence="10">The sequence shown here is derived from an EMBL/GenBank/DDBJ whole genome shotgun (WGS) entry which is preliminary data.</text>
</comment>
<evidence type="ECO:0000256" key="8">
    <source>
        <dbReference type="RuleBase" id="RU362042"/>
    </source>
</evidence>
<dbReference type="Pfam" id="PF10502">
    <property type="entry name" value="Peptidase_S26"/>
    <property type="match status" value="1"/>
</dbReference>
<dbReference type="PANTHER" id="PTHR43390:SF1">
    <property type="entry name" value="CHLOROPLAST PROCESSING PEPTIDASE"/>
    <property type="match status" value="1"/>
</dbReference>
<name>A0ABR7NUA1_9FIRM</name>
<proteinExistence type="inferred from homology"/>
<evidence type="ECO:0000256" key="3">
    <source>
        <dbReference type="ARBA" id="ARBA00009370"/>
    </source>
</evidence>
<comment type="subcellular location">
    <subcellularLocation>
        <location evidence="2">Cell membrane</location>
        <topology evidence="2">Single-pass type II membrane protein</topology>
    </subcellularLocation>
    <subcellularLocation>
        <location evidence="8">Membrane</location>
        <topology evidence="8">Single-pass type II membrane protein</topology>
    </subcellularLocation>
</comment>
<keyword evidence="7" id="KW-0812">Transmembrane</keyword>
<dbReference type="InterPro" id="IPR019533">
    <property type="entry name" value="Peptidase_S26"/>
</dbReference>
<dbReference type="InterPro" id="IPR000223">
    <property type="entry name" value="Pept_S26A_signal_pept_1"/>
</dbReference>
<dbReference type="EMBL" id="JACRTJ010000024">
    <property type="protein sequence ID" value="MBC8599699.1"/>
    <property type="molecule type" value="Genomic_DNA"/>
</dbReference>
<dbReference type="InterPro" id="IPR019756">
    <property type="entry name" value="Pept_S26A_signal_pept_1_Ser-AS"/>
</dbReference>
<feature type="transmembrane region" description="Helical" evidence="7">
    <location>
        <begin position="30"/>
        <end position="52"/>
    </location>
</feature>
<dbReference type="InterPro" id="IPR036286">
    <property type="entry name" value="LexA/Signal_pep-like_sf"/>
</dbReference>
<dbReference type="PROSITE" id="PS00760">
    <property type="entry name" value="SPASE_I_2"/>
    <property type="match status" value="1"/>
</dbReference>
<evidence type="ECO:0000256" key="1">
    <source>
        <dbReference type="ARBA" id="ARBA00000677"/>
    </source>
</evidence>
<evidence type="ECO:0000313" key="10">
    <source>
        <dbReference type="EMBL" id="MBC8599699.1"/>
    </source>
</evidence>
<evidence type="ECO:0000256" key="4">
    <source>
        <dbReference type="ARBA" id="ARBA00013208"/>
    </source>
</evidence>
<dbReference type="CDD" id="cd06530">
    <property type="entry name" value="S26_SPase_I"/>
    <property type="match status" value="1"/>
</dbReference>
<dbReference type="PANTHER" id="PTHR43390">
    <property type="entry name" value="SIGNAL PEPTIDASE I"/>
    <property type="match status" value="1"/>
</dbReference>
<keyword evidence="11" id="KW-1185">Reference proteome</keyword>
<accession>A0ABR7NUA1</accession>
<evidence type="ECO:0000256" key="7">
    <source>
        <dbReference type="RuleBase" id="RU003993"/>
    </source>
</evidence>
<dbReference type="PRINTS" id="PR00727">
    <property type="entry name" value="LEADERPTASE"/>
</dbReference>
<evidence type="ECO:0000256" key="6">
    <source>
        <dbReference type="ARBA" id="ARBA00022801"/>
    </source>
</evidence>
<protein>
    <recommendedName>
        <fullName evidence="4 7">Signal peptidase I</fullName>
        <ecNumber evidence="4 7">3.4.21.89</ecNumber>
    </recommendedName>
</protein>
<dbReference type="NCBIfam" id="TIGR02227">
    <property type="entry name" value="sigpep_I_bact"/>
    <property type="match status" value="1"/>
</dbReference>
<dbReference type="GO" id="GO:0009003">
    <property type="term" value="F:signal peptidase activity"/>
    <property type="evidence" value="ECO:0007669"/>
    <property type="project" value="UniProtKB-EC"/>
</dbReference>
<reference evidence="10 11" key="1">
    <citation type="submission" date="2020-08" db="EMBL/GenBank/DDBJ databases">
        <title>Genome public.</title>
        <authorList>
            <person name="Liu C."/>
            <person name="Sun Q."/>
        </authorList>
    </citation>
    <scope>NUCLEOTIDE SEQUENCE [LARGE SCALE GENOMIC DNA]</scope>
    <source>
        <strain evidence="10 11">BX10</strain>
    </source>
</reference>
<keyword evidence="7" id="KW-0472">Membrane</keyword>
<keyword evidence="5 7" id="KW-0645">Protease</keyword>
<evidence type="ECO:0000256" key="2">
    <source>
        <dbReference type="ARBA" id="ARBA00004401"/>
    </source>
</evidence>